<evidence type="ECO:0000256" key="1">
    <source>
        <dbReference type="SAM" id="MobiDB-lite"/>
    </source>
</evidence>
<name>A0ABM2XCP9_MESAU</name>
<dbReference type="GeneID" id="121140031"/>
<protein>
    <submittedName>
        <fullName evidence="3">Small integral membrane protein 10-like protein 2B isoform X1</fullName>
    </submittedName>
</protein>
<accession>A0ABM2XCP9</accession>
<organism evidence="2 3">
    <name type="scientific">Mesocricetus auratus</name>
    <name type="common">Golden hamster</name>
    <dbReference type="NCBI Taxonomy" id="10036"/>
    <lineage>
        <taxon>Eukaryota</taxon>
        <taxon>Metazoa</taxon>
        <taxon>Chordata</taxon>
        <taxon>Craniata</taxon>
        <taxon>Vertebrata</taxon>
        <taxon>Euteleostomi</taxon>
        <taxon>Mammalia</taxon>
        <taxon>Eutheria</taxon>
        <taxon>Euarchontoglires</taxon>
        <taxon>Glires</taxon>
        <taxon>Rodentia</taxon>
        <taxon>Myomorpha</taxon>
        <taxon>Muroidea</taxon>
        <taxon>Cricetidae</taxon>
        <taxon>Cricetinae</taxon>
        <taxon>Mesocricetus</taxon>
    </lineage>
</organism>
<gene>
    <name evidence="3" type="primary">Smim10l2b</name>
</gene>
<keyword evidence="2" id="KW-1185">Reference proteome</keyword>
<reference evidence="3" key="1">
    <citation type="submission" date="2025-08" db="UniProtKB">
        <authorList>
            <consortium name="RefSeq"/>
        </authorList>
    </citation>
    <scope>IDENTIFICATION</scope>
    <source>
        <tissue evidence="3">Liver</tissue>
    </source>
</reference>
<evidence type="ECO:0000313" key="2">
    <source>
        <dbReference type="Proteomes" id="UP000886700"/>
    </source>
</evidence>
<feature type="region of interest" description="Disordered" evidence="1">
    <location>
        <begin position="1"/>
        <end position="41"/>
    </location>
</feature>
<dbReference type="RefSeq" id="XP_040600569.1">
    <property type="nucleotide sequence ID" value="XM_040744635.1"/>
</dbReference>
<proteinExistence type="predicted"/>
<evidence type="ECO:0000313" key="3">
    <source>
        <dbReference type="RefSeq" id="XP_040600569.1"/>
    </source>
</evidence>
<sequence>MQDRGWPRGAPRPRRGAQAGRPGPLHFRPPRRAQGTASHTAKNLPSPVLFRLCVQRITRVWQTCCLPLAESGGTRKRGCSRRIYQALCRKSFLRCNLNPERERIGPVSPQEGPRGVRTRPCVWWSDKMDSSFLSRTSSLAPSLHGGPQVVSAACFSLPPCLPRLPTAPAMIPALVFWVMDGSPLP</sequence>
<dbReference type="Proteomes" id="UP000886700">
    <property type="component" value="Unplaced"/>
</dbReference>